<dbReference type="Proteomes" id="UP001501578">
    <property type="component" value="Unassembled WGS sequence"/>
</dbReference>
<evidence type="ECO:0000313" key="2">
    <source>
        <dbReference type="Proteomes" id="UP001501578"/>
    </source>
</evidence>
<gene>
    <name evidence="1" type="ORF">GCM10009560_15850</name>
</gene>
<dbReference type="RefSeq" id="WP_343949057.1">
    <property type="nucleotide sequence ID" value="NZ_BAAAHQ010000007.1"/>
</dbReference>
<dbReference type="EMBL" id="BAAAHQ010000007">
    <property type="protein sequence ID" value="GAA0918704.1"/>
    <property type="molecule type" value="Genomic_DNA"/>
</dbReference>
<keyword evidence="2" id="KW-1185">Reference proteome</keyword>
<reference evidence="1 2" key="1">
    <citation type="journal article" date="2019" name="Int. J. Syst. Evol. Microbiol.">
        <title>The Global Catalogue of Microorganisms (GCM) 10K type strain sequencing project: providing services to taxonomists for standard genome sequencing and annotation.</title>
        <authorList>
            <consortium name="The Broad Institute Genomics Platform"/>
            <consortium name="The Broad Institute Genome Sequencing Center for Infectious Disease"/>
            <person name="Wu L."/>
            <person name="Ma J."/>
        </authorList>
    </citation>
    <scope>NUCLEOTIDE SEQUENCE [LARGE SCALE GENOMIC DNA]</scope>
    <source>
        <strain evidence="1 2">JCM 11136</strain>
    </source>
</reference>
<protein>
    <submittedName>
        <fullName evidence="1">Uncharacterized protein</fullName>
    </submittedName>
</protein>
<name>A0ABN1NXR0_9ACTN</name>
<comment type="caution">
    <text evidence="1">The sequence shown here is derived from an EMBL/GenBank/DDBJ whole genome shotgun (WGS) entry which is preliminary data.</text>
</comment>
<sequence length="144" mass="15304">MIRQVFVADTPFSPGQIYHQVSLEEITLVVGQLRVPAAGGDLSALADAEQIADKLGRVVAAYHHDLKVRIAQLQRANEQRATAAALCTCGRPAEPGITHRSDTPCSLDETCTAATAEPESALGDIDPHLGNVDRVFAPPTHEAT</sequence>
<proteinExistence type="predicted"/>
<accession>A0ABN1NXR0</accession>
<organism evidence="1 2">
    <name type="scientific">Nonomuraea longicatena</name>
    <dbReference type="NCBI Taxonomy" id="83682"/>
    <lineage>
        <taxon>Bacteria</taxon>
        <taxon>Bacillati</taxon>
        <taxon>Actinomycetota</taxon>
        <taxon>Actinomycetes</taxon>
        <taxon>Streptosporangiales</taxon>
        <taxon>Streptosporangiaceae</taxon>
        <taxon>Nonomuraea</taxon>
    </lineage>
</organism>
<evidence type="ECO:0000313" key="1">
    <source>
        <dbReference type="EMBL" id="GAA0918704.1"/>
    </source>
</evidence>